<dbReference type="KEGG" id="sphe:GFH32_08265"/>
<protein>
    <submittedName>
        <fullName evidence="4">Acetylxylan esterase</fullName>
    </submittedName>
</protein>
<keyword evidence="2" id="KW-0732">Signal</keyword>
<proteinExistence type="predicted"/>
<dbReference type="EMBL" id="CP045652">
    <property type="protein sequence ID" value="QGA26321.1"/>
    <property type="molecule type" value="Genomic_DNA"/>
</dbReference>
<dbReference type="SUPFAM" id="SSF53474">
    <property type="entry name" value="alpha/beta-Hydrolases"/>
    <property type="match status" value="1"/>
</dbReference>
<dbReference type="InterPro" id="IPR029058">
    <property type="entry name" value="AB_hydrolase_fold"/>
</dbReference>
<reference evidence="4 5" key="1">
    <citation type="submission" date="2019-10" db="EMBL/GenBank/DDBJ databases">
        <authorList>
            <person name="Dong K."/>
        </authorList>
    </citation>
    <scope>NUCLEOTIDE SEQUENCE [LARGE SCALE GENOMIC DNA]</scope>
    <source>
        <strain evidence="5">dk4302</strain>
    </source>
</reference>
<evidence type="ECO:0000256" key="2">
    <source>
        <dbReference type="SAM" id="SignalP"/>
    </source>
</evidence>
<dbReference type="GO" id="GO:0005976">
    <property type="term" value="P:polysaccharide metabolic process"/>
    <property type="evidence" value="ECO:0007669"/>
    <property type="project" value="TreeGrafter"/>
</dbReference>
<dbReference type="AlphaFoldDB" id="A0A5Q0QBS4"/>
<dbReference type="RefSeq" id="WP_153511058.1">
    <property type="nucleotide sequence ID" value="NZ_CP045652.1"/>
</dbReference>
<dbReference type="PANTHER" id="PTHR40111">
    <property type="entry name" value="CEPHALOSPORIN-C DEACETYLASE"/>
    <property type="match status" value="1"/>
</dbReference>
<feature type="active site" description="Charge relay system" evidence="1">
    <location>
        <position position="426"/>
    </location>
</feature>
<feature type="signal peptide" evidence="2">
    <location>
        <begin position="1"/>
        <end position="23"/>
    </location>
</feature>
<feature type="active site" description="Charge relay system" evidence="1">
    <location>
        <position position="397"/>
    </location>
</feature>
<dbReference type="Gene3D" id="3.40.50.1820">
    <property type="entry name" value="alpha/beta hydrolase"/>
    <property type="match status" value="1"/>
</dbReference>
<name>A0A5Q0QBS4_9SPHI</name>
<dbReference type="InterPro" id="IPR039069">
    <property type="entry name" value="CE7"/>
</dbReference>
<evidence type="ECO:0000313" key="4">
    <source>
        <dbReference type="EMBL" id="QGA26321.1"/>
    </source>
</evidence>
<dbReference type="PANTHER" id="PTHR40111:SF1">
    <property type="entry name" value="CEPHALOSPORIN-C DEACETYLASE"/>
    <property type="match status" value="1"/>
</dbReference>
<accession>A0A5Q0QBS4</accession>
<feature type="active site" description="Nucleophile" evidence="1">
    <location>
        <position position="312"/>
    </location>
</feature>
<dbReference type="GO" id="GO:0052689">
    <property type="term" value="F:carboxylic ester hydrolase activity"/>
    <property type="evidence" value="ECO:0007669"/>
    <property type="project" value="TreeGrafter"/>
</dbReference>
<evidence type="ECO:0000256" key="1">
    <source>
        <dbReference type="PIRSR" id="PIRSR639069-1"/>
    </source>
</evidence>
<evidence type="ECO:0000313" key="5">
    <source>
        <dbReference type="Proteomes" id="UP000326921"/>
    </source>
</evidence>
<dbReference type="Proteomes" id="UP000326921">
    <property type="component" value="Chromosome"/>
</dbReference>
<keyword evidence="5" id="KW-1185">Reference proteome</keyword>
<feature type="domain" description="Acetyl xylan esterase" evidence="3">
    <location>
        <begin position="144"/>
        <end position="441"/>
    </location>
</feature>
<dbReference type="Pfam" id="PF05448">
    <property type="entry name" value="AXE1"/>
    <property type="match status" value="1"/>
</dbReference>
<sequence>MKNSIIKGLLLALCLQLVQVSMAQISTMGIDVQPAGATLASENPLLTIGLNHKDWMYQVGEEVIFEIEFKGDGEKPKDITYAYGLERMKPTKSGKLKWKGNKASIKAGKYNAPSFIRCIISYTADGKELQASATAAIAPEKIQPTIASPSDFNEFWAAAIKKSKSIGLQTKLTPMANQPSALVDVYQVEYAFENDGVQKFYGALCVPKKAGSYPAIIRFPGAGWVPLSADIKTAEEGYISLSLYIHGRPVNKDLAYYKDLQENDLKDYQFKGITDRDSAYYKNVILGCVRSVDLIYSLKEFDGKNVLSWGSSQGGALSIISTSLEPRIKYAVALCPAMCDYTGYLNGRAGGWPHYFAADKLEESKKAKMLETLPYYDVVNFAKNIRVPMYFSWGFNDVTTPPTSFYSAYNQVKGDKKLFIIPEGVHRIYPEQVTKTYSWLKAQIKP</sequence>
<gene>
    <name evidence="4" type="ORF">GFH32_08265</name>
</gene>
<evidence type="ECO:0000259" key="3">
    <source>
        <dbReference type="Pfam" id="PF05448"/>
    </source>
</evidence>
<feature type="chain" id="PRO_5025068415" evidence="2">
    <location>
        <begin position="24"/>
        <end position="446"/>
    </location>
</feature>
<dbReference type="InterPro" id="IPR008391">
    <property type="entry name" value="AXE1_dom"/>
</dbReference>
<organism evidence="4 5">
    <name type="scientific">Sphingobacterium zhuxiongii</name>
    <dbReference type="NCBI Taxonomy" id="2662364"/>
    <lineage>
        <taxon>Bacteria</taxon>
        <taxon>Pseudomonadati</taxon>
        <taxon>Bacteroidota</taxon>
        <taxon>Sphingobacteriia</taxon>
        <taxon>Sphingobacteriales</taxon>
        <taxon>Sphingobacteriaceae</taxon>
        <taxon>Sphingobacterium</taxon>
    </lineage>
</organism>